<keyword evidence="7" id="KW-0408">Iron</keyword>
<organism evidence="12 13">
    <name type="scientific">miscellaneous Crenarchaeota group-1 archaeon SG8-32-1</name>
    <dbReference type="NCBI Taxonomy" id="1685124"/>
    <lineage>
        <taxon>Archaea</taxon>
        <taxon>Candidatus Bathyarchaeota</taxon>
        <taxon>MCG-1</taxon>
    </lineage>
</organism>
<evidence type="ECO:0000313" key="12">
    <source>
        <dbReference type="EMBL" id="KON32023.1"/>
    </source>
</evidence>
<keyword evidence="5" id="KW-0460">Magnesium</keyword>
<dbReference type="Pfam" id="PF02775">
    <property type="entry name" value="TPP_enzyme_C"/>
    <property type="match status" value="1"/>
</dbReference>
<dbReference type="SUPFAM" id="SSF52518">
    <property type="entry name" value="Thiamin diphosphate-binding fold (THDP-binding)"/>
    <property type="match status" value="1"/>
</dbReference>
<dbReference type="PANTHER" id="PTHR48084">
    <property type="entry name" value="2-OXOGLUTARATE OXIDOREDUCTASE SUBUNIT KORB-RELATED"/>
    <property type="match status" value="1"/>
</dbReference>
<keyword evidence="4" id="KW-0479">Metal-binding</keyword>
<dbReference type="GO" id="GO:0006082">
    <property type="term" value="P:organic acid metabolic process"/>
    <property type="evidence" value="ECO:0007669"/>
    <property type="project" value="UniProtKB-ARBA"/>
</dbReference>
<dbReference type="PATRIC" id="fig|1685124.3.peg.671"/>
<sequence>MVTLEDLKTPKTNTWCPGCGNFGILMAFKKALLELGIERENAILVSGIGCHGKMVNYVNINGFHGIHGRVLPLAAGIKLVNPKLTVVCFAGDSDQYNEGWGHFAHAIRQNIDMTLIVHDNMVLGLTTGQATSTSQQGFKTKSTPFGVIPPMLNPIVHALVSDGSFVARGFSGDMLHLKSLVVEAIQHRGFAFIDVLQPCVTFNYLNTYDWYRQRVYKLEEETHDVTNKKKALEKAFEWGDRIPIGIFYNKERPIYRDSLPHLKNIELTKLSLENFDVTSALKEMK</sequence>
<accession>A0A0M0BTU1</accession>
<evidence type="ECO:0000259" key="11">
    <source>
        <dbReference type="Pfam" id="PF12367"/>
    </source>
</evidence>
<dbReference type="NCBIfam" id="TIGR02177">
    <property type="entry name" value="PorB_KorB"/>
    <property type="match status" value="1"/>
</dbReference>
<evidence type="ECO:0000259" key="10">
    <source>
        <dbReference type="Pfam" id="PF02775"/>
    </source>
</evidence>
<dbReference type="AlphaFoldDB" id="A0A0M0BTU1"/>
<evidence type="ECO:0000256" key="6">
    <source>
        <dbReference type="ARBA" id="ARBA00023002"/>
    </source>
</evidence>
<dbReference type="Pfam" id="PF12367">
    <property type="entry name" value="PFO_beta_C"/>
    <property type="match status" value="1"/>
</dbReference>
<evidence type="ECO:0000313" key="13">
    <source>
        <dbReference type="Proteomes" id="UP000037237"/>
    </source>
</evidence>
<dbReference type="GO" id="GO:0051536">
    <property type="term" value="F:iron-sulfur cluster binding"/>
    <property type="evidence" value="ECO:0007669"/>
    <property type="project" value="UniProtKB-KW"/>
</dbReference>
<comment type="cofactor">
    <cofactor evidence="3">
        <name>[4Fe-4S] cluster</name>
        <dbReference type="ChEBI" id="CHEBI:49883"/>
    </cofactor>
</comment>
<evidence type="ECO:0000256" key="2">
    <source>
        <dbReference type="ARBA" id="ARBA00001964"/>
    </source>
</evidence>
<evidence type="ECO:0000256" key="9">
    <source>
        <dbReference type="ARBA" id="ARBA00023052"/>
    </source>
</evidence>
<evidence type="ECO:0000256" key="3">
    <source>
        <dbReference type="ARBA" id="ARBA00001966"/>
    </source>
</evidence>
<dbReference type="InterPro" id="IPR051457">
    <property type="entry name" value="2-oxoacid:Fd_oxidoreductase"/>
</dbReference>
<keyword evidence="9" id="KW-0786">Thiamine pyrophosphate</keyword>
<evidence type="ECO:0000256" key="4">
    <source>
        <dbReference type="ARBA" id="ARBA00022723"/>
    </source>
</evidence>
<dbReference type="Proteomes" id="UP000037237">
    <property type="component" value="Unassembled WGS sequence"/>
</dbReference>
<dbReference type="GO" id="GO:0016625">
    <property type="term" value="F:oxidoreductase activity, acting on the aldehyde or oxo group of donors, iron-sulfur protein as acceptor"/>
    <property type="evidence" value="ECO:0007669"/>
    <property type="project" value="UniProtKB-ARBA"/>
</dbReference>
<name>A0A0M0BTU1_9ARCH</name>
<keyword evidence="6" id="KW-0560">Oxidoreductase</keyword>
<dbReference type="InterPro" id="IPR032686">
    <property type="entry name" value="PFO_beta_C"/>
</dbReference>
<dbReference type="InterPro" id="IPR029061">
    <property type="entry name" value="THDP-binding"/>
</dbReference>
<dbReference type="GO" id="GO:0045333">
    <property type="term" value="P:cellular respiration"/>
    <property type="evidence" value="ECO:0007669"/>
    <property type="project" value="UniProtKB-ARBA"/>
</dbReference>
<keyword evidence="8" id="KW-0411">Iron-sulfur</keyword>
<evidence type="ECO:0008006" key="14">
    <source>
        <dbReference type="Google" id="ProtNLM"/>
    </source>
</evidence>
<dbReference type="InterPro" id="IPR011766">
    <property type="entry name" value="TPP_enzyme_TPP-bd"/>
</dbReference>
<dbReference type="InterPro" id="IPR011896">
    <property type="entry name" value="OFOB"/>
</dbReference>
<evidence type="ECO:0000256" key="7">
    <source>
        <dbReference type="ARBA" id="ARBA00023004"/>
    </source>
</evidence>
<comment type="cofactor">
    <cofactor evidence="2">
        <name>thiamine diphosphate</name>
        <dbReference type="ChEBI" id="CHEBI:58937"/>
    </cofactor>
</comment>
<feature type="domain" description="Thiamine pyrophosphate enzyme TPP-binding" evidence="10">
    <location>
        <begin position="47"/>
        <end position="195"/>
    </location>
</feature>
<protein>
    <recommendedName>
        <fullName evidence="14">2-oxoacid ferredoxin oxidoreductase</fullName>
    </recommendedName>
</protein>
<comment type="caution">
    <text evidence="12">The sequence shown here is derived from an EMBL/GenBank/DDBJ whole genome shotgun (WGS) entry which is preliminary data.</text>
</comment>
<dbReference type="GO" id="GO:0044272">
    <property type="term" value="P:sulfur compound biosynthetic process"/>
    <property type="evidence" value="ECO:0007669"/>
    <property type="project" value="UniProtKB-ARBA"/>
</dbReference>
<dbReference type="NCBIfam" id="NF008820">
    <property type="entry name" value="PRK11866.1"/>
    <property type="match status" value="1"/>
</dbReference>
<dbReference type="Gene3D" id="3.40.50.970">
    <property type="match status" value="1"/>
</dbReference>
<proteinExistence type="predicted"/>
<dbReference type="CDD" id="cd03375">
    <property type="entry name" value="TPP_OGFOR"/>
    <property type="match status" value="1"/>
</dbReference>
<dbReference type="GO" id="GO:0030976">
    <property type="term" value="F:thiamine pyrophosphate binding"/>
    <property type="evidence" value="ECO:0007669"/>
    <property type="project" value="InterPro"/>
</dbReference>
<dbReference type="PANTHER" id="PTHR48084:SF4">
    <property type="entry name" value="2-OXOGLUTARATE OXIDOREDUCTASE SUBUNIT KORB"/>
    <property type="match status" value="1"/>
</dbReference>
<feature type="domain" description="Pyruvate ferredoxin oxidoreductase beta subunit C-terminal" evidence="11">
    <location>
        <begin position="199"/>
        <end position="263"/>
    </location>
</feature>
<dbReference type="EMBL" id="LFWU01000080">
    <property type="protein sequence ID" value="KON32023.1"/>
    <property type="molecule type" value="Genomic_DNA"/>
</dbReference>
<reference evidence="12 13" key="1">
    <citation type="submission" date="2015-06" db="EMBL/GenBank/DDBJ databases">
        <title>New insights into the roles of widespread benthic archaea in carbon and nitrogen cycling.</title>
        <authorList>
            <person name="Lazar C.S."/>
            <person name="Baker B.J."/>
            <person name="Seitz K.W."/>
            <person name="Hyde A.S."/>
            <person name="Dick G.J."/>
            <person name="Hinrichs K.-U."/>
            <person name="Teske A.P."/>
        </authorList>
    </citation>
    <scope>NUCLEOTIDE SEQUENCE [LARGE SCALE GENOMIC DNA]</scope>
    <source>
        <strain evidence="12">SG8-32-1</strain>
    </source>
</reference>
<evidence type="ECO:0000256" key="1">
    <source>
        <dbReference type="ARBA" id="ARBA00001946"/>
    </source>
</evidence>
<comment type="cofactor">
    <cofactor evidence="1">
        <name>Mg(2+)</name>
        <dbReference type="ChEBI" id="CHEBI:18420"/>
    </cofactor>
</comment>
<dbReference type="GO" id="GO:0046872">
    <property type="term" value="F:metal ion binding"/>
    <property type="evidence" value="ECO:0007669"/>
    <property type="project" value="UniProtKB-KW"/>
</dbReference>
<gene>
    <name evidence="12" type="ORF">AC477_03490</name>
</gene>
<evidence type="ECO:0000256" key="5">
    <source>
        <dbReference type="ARBA" id="ARBA00022842"/>
    </source>
</evidence>
<evidence type="ECO:0000256" key="8">
    <source>
        <dbReference type="ARBA" id="ARBA00023014"/>
    </source>
</evidence>